<evidence type="ECO:0000256" key="4">
    <source>
        <dbReference type="ARBA" id="ARBA00023139"/>
    </source>
</evidence>
<keyword evidence="2 7" id="KW-0732">Signal</keyword>
<reference evidence="8 9" key="1">
    <citation type="submission" date="2024-09" db="EMBL/GenBank/DDBJ databases">
        <authorList>
            <person name="Sun Q."/>
            <person name="Mori K."/>
        </authorList>
    </citation>
    <scope>NUCLEOTIDE SEQUENCE [LARGE SCALE GENOMIC DNA]</scope>
    <source>
        <strain evidence="8 9">TISTR 2452</strain>
    </source>
</reference>
<evidence type="ECO:0000313" key="9">
    <source>
        <dbReference type="Proteomes" id="UP001589747"/>
    </source>
</evidence>
<dbReference type="InterPro" id="IPR006059">
    <property type="entry name" value="SBP"/>
</dbReference>
<feature type="chain" id="PRO_5046515564" evidence="7">
    <location>
        <begin position="29"/>
        <end position="428"/>
    </location>
</feature>
<evidence type="ECO:0000256" key="1">
    <source>
        <dbReference type="ARBA" id="ARBA00022475"/>
    </source>
</evidence>
<feature type="region of interest" description="Disordered" evidence="6">
    <location>
        <begin position="28"/>
        <end position="51"/>
    </location>
</feature>
<evidence type="ECO:0000256" key="6">
    <source>
        <dbReference type="SAM" id="MobiDB-lite"/>
    </source>
</evidence>
<name>A0ABV5KHN4_9BACL</name>
<dbReference type="SUPFAM" id="SSF53850">
    <property type="entry name" value="Periplasmic binding protein-like II"/>
    <property type="match status" value="1"/>
</dbReference>
<dbReference type="Proteomes" id="UP001589747">
    <property type="component" value="Unassembled WGS sequence"/>
</dbReference>
<keyword evidence="9" id="KW-1185">Reference proteome</keyword>
<evidence type="ECO:0000313" key="8">
    <source>
        <dbReference type="EMBL" id="MFB9324743.1"/>
    </source>
</evidence>
<evidence type="ECO:0000256" key="7">
    <source>
        <dbReference type="SAM" id="SignalP"/>
    </source>
</evidence>
<sequence>MKKQTSILLATMLLGGLLAGCGNNGNHASNSNGSSTDTANSANQQESTGEEISGTITYLSNRTDLIGNTYDEYAKRFNEKYPNAHVEFEAIKDFDQNAKVRLSSRDLPDVMNIPTISNAELPNYYAPLDDLGLNDRIRFKDYKSFEGKVYGIASGVETVGIVYNKKAFADAGITEIPTTLDAFYAAADKLKAKGVVPFASNFKEQWPLYPFSKEVPIAIAGDGNFYNDRVKSDTPYTLEGPFGESMSIIRTMYEKGYLEADVNSTNWEQSKKDFATGKFAMMYLGQWIIPQLISAGTTSDNVGFFPFPYNNESSHNTVLSPSSGVYGVNKDSKNIAVAKAFVKWMLEESGAGDDMLPIFKDAQSALPQLQEYESFKPNYIELTPDTIESTERTNKAQITKEAIVQEFVLAKNPQDVFDDYNKKWTEAK</sequence>
<organism evidence="8 9">
    <name type="scientific">Paenibacillus aurantiacus</name>
    <dbReference type="NCBI Taxonomy" id="1936118"/>
    <lineage>
        <taxon>Bacteria</taxon>
        <taxon>Bacillati</taxon>
        <taxon>Bacillota</taxon>
        <taxon>Bacilli</taxon>
        <taxon>Bacillales</taxon>
        <taxon>Paenibacillaceae</taxon>
        <taxon>Paenibacillus</taxon>
    </lineage>
</organism>
<dbReference type="RefSeq" id="WP_377489188.1">
    <property type="nucleotide sequence ID" value="NZ_JBHMDO010000003.1"/>
</dbReference>
<comment type="caution">
    <text evidence="8">The sequence shown here is derived from an EMBL/GenBank/DDBJ whole genome shotgun (WGS) entry which is preliminary data.</text>
</comment>
<dbReference type="Pfam" id="PF01547">
    <property type="entry name" value="SBP_bac_1"/>
    <property type="match status" value="1"/>
</dbReference>
<dbReference type="Gene3D" id="3.40.190.10">
    <property type="entry name" value="Periplasmic binding protein-like II"/>
    <property type="match status" value="2"/>
</dbReference>
<dbReference type="PANTHER" id="PTHR43649:SF33">
    <property type="entry name" value="POLYGALACTURONAN_RHAMNOGALACTURONAN-BINDING PROTEIN YTCQ"/>
    <property type="match status" value="1"/>
</dbReference>
<accession>A0ABV5KHN4</accession>
<gene>
    <name evidence="8" type="ORF">ACFFSY_02160</name>
</gene>
<keyword evidence="1" id="KW-1003">Cell membrane</keyword>
<protein>
    <submittedName>
        <fullName evidence="8">ABC transporter substrate-binding protein</fullName>
    </submittedName>
</protein>
<evidence type="ECO:0000256" key="5">
    <source>
        <dbReference type="ARBA" id="ARBA00023288"/>
    </source>
</evidence>
<keyword evidence="4" id="KW-0564">Palmitate</keyword>
<dbReference type="EMBL" id="JBHMDO010000003">
    <property type="protein sequence ID" value="MFB9324743.1"/>
    <property type="molecule type" value="Genomic_DNA"/>
</dbReference>
<evidence type="ECO:0000256" key="3">
    <source>
        <dbReference type="ARBA" id="ARBA00023136"/>
    </source>
</evidence>
<keyword evidence="3" id="KW-0472">Membrane</keyword>
<keyword evidence="5" id="KW-0449">Lipoprotein</keyword>
<evidence type="ECO:0000256" key="2">
    <source>
        <dbReference type="ARBA" id="ARBA00022729"/>
    </source>
</evidence>
<dbReference type="PROSITE" id="PS51257">
    <property type="entry name" value="PROKAR_LIPOPROTEIN"/>
    <property type="match status" value="1"/>
</dbReference>
<dbReference type="PANTHER" id="PTHR43649">
    <property type="entry name" value="ARABINOSE-BINDING PROTEIN-RELATED"/>
    <property type="match status" value="1"/>
</dbReference>
<proteinExistence type="predicted"/>
<feature type="signal peptide" evidence="7">
    <location>
        <begin position="1"/>
        <end position="28"/>
    </location>
</feature>
<dbReference type="InterPro" id="IPR050490">
    <property type="entry name" value="Bact_solute-bd_prot1"/>
</dbReference>
<feature type="compositionally biased region" description="Polar residues" evidence="6">
    <location>
        <begin position="36"/>
        <end position="47"/>
    </location>
</feature>